<proteinExistence type="predicted"/>
<dbReference type="InterPro" id="IPR009743">
    <property type="entry name" value="Hs1pro-1_C"/>
</dbReference>
<evidence type="ECO:0000313" key="3">
    <source>
        <dbReference type="Proteomes" id="UP000298416"/>
    </source>
</evidence>
<name>A0A8X8Z1H8_SALSN</name>
<keyword evidence="3" id="KW-1185">Reference proteome</keyword>
<dbReference type="Proteomes" id="UP000298416">
    <property type="component" value="Unassembled WGS sequence"/>
</dbReference>
<gene>
    <name evidence="2" type="ORF">SASPL_150154</name>
</gene>
<comment type="caution">
    <text evidence="2">The sequence shown here is derived from an EMBL/GenBank/DDBJ whole genome shotgun (WGS) entry which is preliminary data.</text>
</comment>
<evidence type="ECO:0000259" key="1">
    <source>
        <dbReference type="Pfam" id="PF07014"/>
    </source>
</evidence>
<reference evidence="2" key="1">
    <citation type="submission" date="2018-01" db="EMBL/GenBank/DDBJ databases">
        <authorList>
            <person name="Mao J.F."/>
        </authorList>
    </citation>
    <scope>NUCLEOTIDE SEQUENCE</scope>
    <source>
        <strain evidence="2">Huo1</strain>
        <tissue evidence="2">Leaf</tissue>
    </source>
</reference>
<dbReference type="PANTHER" id="PTHR34795:SF1">
    <property type="entry name" value="NEMATODE RESISTANCE PROTEIN-LIKE HSPRO1"/>
    <property type="match status" value="1"/>
</dbReference>
<sequence length="98" mass="11095">MDATREELSDTMVVVRLYGVEISDLTMELSDNGSDSKLFCFRSRELVEVTKSSNDLRHSVPAVLEVEVDPSGRPRIQNASMELYRRKEESAKINIISC</sequence>
<dbReference type="PANTHER" id="PTHR34795">
    <property type="entry name" value="NEMATODE RESISTANCE PROTEIN-LIKE HSPRO1"/>
    <property type="match status" value="1"/>
</dbReference>
<feature type="domain" description="Hs1pro-1 C-terminal" evidence="1">
    <location>
        <begin position="34"/>
        <end position="96"/>
    </location>
</feature>
<reference evidence="2" key="2">
    <citation type="submission" date="2020-08" db="EMBL/GenBank/DDBJ databases">
        <title>Plant Genome Project.</title>
        <authorList>
            <person name="Zhang R.-G."/>
        </authorList>
    </citation>
    <scope>NUCLEOTIDE SEQUENCE</scope>
    <source>
        <strain evidence="2">Huo1</strain>
        <tissue evidence="2">Leaf</tissue>
    </source>
</reference>
<dbReference type="EMBL" id="PNBA02000020">
    <property type="protein sequence ID" value="KAG6388722.1"/>
    <property type="molecule type" value="Genomic_DNA"/>
</dbReference>
<protein>
    <recommendedName>
        <fullName evidence="1">Hs1pro-1 C-terminal domain-containing protein</fullName>
    </recommendedName>
</protein>
<dbReference type="Pfam" id="PF07014">
    <property type="entry name" value="Hs1pro-1_C"/>
    <property type="match status" value="1"/>
</dbReference>
<organism evidence="2">
    <name type="scientific">Salvia splendens</name>
    <name type="common">Scarlet sage</name>
    <dbReference type="NCBI Taxonomy" id="180675"/>
    <lineage>
        <taxon>Eukaryota</taxon>
        <taxon>Viridiplantae</taxon>
        <taxon>Streptophyta</taxon>
        <taxon>Embryophyta</taxon>
        <taxon>Tracheophyta</taxon>
        <taxon>Spermatophyta</taxon>
        <taxon>Magnoliopsida</taxon>
        <taxon>eudicotyledons</taxon>
        <taxon>Gunneridae</taxon>
        <taxon>Pentapetalae</taxon>
        <taxon>asterids</taxon>
        <taxon>lamiids</taxon>
        <taxon>Lamiales</taxon>
        <taxon>Lamiaceae</taxon>
        <taxon>Nepetoideae</taxon>
        <taxon>Mentheae</taxon>
        <taxon>Salviinae</taxon>
        <taxon>Salvia</taxon>
        <taxon>Salvia subgen. Calosphace</taxon>
        <taxon>core Calosphace</taxon>
    </lineage>
</organism>
<dbReference type="InterPro" id="IPR038759">
    <property type="entry name" value="HSPRO1/HSPRO2"/>
</dbReference>
<evidence type="ECO:0000313" key="2">
    <source>
        <dbReference type="EMBL" id="KAG6388722.1"/>
    </source>
</evidence>
<accession>A0A8X8Z1H8</accession>
<dbReference type="AlphaFoldDB" id="A0A8X8Z1H8"/>